<dbReference type="PANTHER" id="PTHR24567:SF26">
    <property type="entry name" value="REGULATORY PROTEIN YEIL"/>
    <property type="match status" value="1"/>
</dbReference>
<proteinExistence type="predicted"/>
<protein>
    <recommendedName>
        <fullName evidence="5">Cyclic nucleotide-binding domain-containing protein</fullName>
    </recommendedName>
</protein>
<keyword evidence="3" id="KW-0010">Activator</keyword>
<dbReference type="SMART" id="SM00100">
    <property type="entry name" value="cNMP"/>
    <property type="match status" value="1"/>
</dbReference>
<reference evidence="7" key="1">
    <citation type="submission" date="2011-06" db="EMBL/GenBank/DDBJ databases">
        <title>Complete genome sequence of Paenibacillus mucilaginosus KNP414.</title>
        <authorList>
            <person name="Wang J."/>
            <person name="Hu S."/>
            <person name="Hu X."/>
            <person name="Zhang B."/>
            <person name="Dong D."/>
            <person name="Zhang S."/>
            <person name="Zhao K."/>
            <person name="Wu D."/>
        </authorList>
    </citation>
    <scope>NUCLEOTIDE SEQUENCE [LARGE SCALE GENOMIC DNA]</scope>
    <source>
        <strain evidence="7">KNP414</strain>
    </source>
</reference>
<dbReference type="Gene3D" id="1.10.10.10">
    <property type="entry name" value="Winged helix-like DNA-binding domain superfamily/Winged helix DNA-binding domain"/>
    <property type="match status" value="1"/>
</dbReference>
<evidence type="ECO:0000313" key="6">
    <source>
        <dbReference type="EMBL" id="AEI43872.1"/>
    </source>
</evidence>
<evidence type="ECO:0000256" key="1">
    <source>
        <dbReference type="ARBA" id="ARBA00023015"/>
    </source>
</evidence>
<dbReference type="Proteomes" id="UP000006620">
    <property type="component" value="Chromosome"/>
</dbReference>
<dbReference type="SUPFAM" id="SSF46785">
    <property type="entry name" value="Winged helix' DNA-binding domain"/>
    <property type="match status" value="1"/>
</dbReference>
<dbReference type="RefSeq" id="WP_013919025.1">
    <property type="nucleotide sequence ID" value="NC_015690.1"/>
</dbReference>
<feature type="domain" description="Cyclic nucleotide-binding" evidence="5">
    <location>
        <begin position="33"/>
        <end position="115"/>
    </location>
</feature>
<keyword evidence="1" id="KW-0805">Transcription regulation</keyword>
<evidence type="ECO:0000259" key="5">
    <source>
        <dbReference type="PROSITE" id="PS50042"/>
    </source>
</evidence>
<dbReference type="InterPro" id="IPR050397">
    <property type="entry name" value="Env_Response_Regulators"/>
</dbReference>
<dbReference type="InterPro" id="IPR036390">
    <property type="entry name" value="WH_DNA-bd_sf"/>
</dbReference>
<organism evidence="6 7">
    <name type="scientific">Paenibacillus mucilaginosus (strain KNP414)</name>
    <dbReference type="NCBI Taxonomy" id="1036673"/>
    <lineage>
        <taxon>Bacteria</taxon>
        <taxon>Bacillati</taxon>
        <taxon>Bacillota</taxon>
        <taxon>Bacilli</taxon>
        <taxon>Bacillales</taxon>
        <taxon>Paenibacillaceae</taxon>
        <taxon>Paenibacillus</taxon>
    </lineage>
</organism>
<evidence type="ECO:0000256" key="4">
    <source>
        <dbReference type="ARBA" id="ARBA00023163"/>
    </source>
</evidence>
<dbReference type="AlphaFoldDB" id="F8FG52"/>
<dbReference type="CDD" id="cd00038">
    <property type="entry name" value="CAP_ED"/>
    <property type="match status" value="1"/>
</dbReference>
<evidence type="ECO:0000256" key="2">
    <source>
        <dbReference type="ARBA" id="ARBA00023125"/>
    </source>
</evidence>
<dbReference type="InterPro" id="IPR036388">
    <property type="entry name" value="WH-like_DNA-bd_sf"/>
</dbReference>
<dbReference type="InterPro" id="IPR018490">
    <property type="entry name" value="cNMP-bd_dom_sf"/>
</dbReference>
<evidence type="ECO:0000256" key="3">
    <source>
        <dbReference type="ARBA" id="ARBA00023159"/>
    </source>
</evidence>
<dbReference type="SUPFAM" id="SSF51206">
    <property type="entry name" value="cAMP-binding domain-like"/>
    <property type="match status" value="1"/>
</dbReference>
<dbReference type="Pfam" id="PF13545">
    <property type="entry name" value="HTH_Crp_2"/>
    <property type="match status" value="1"/>
</dbReference>
<sequence>MEISQILKKHRPIAELFAGVEEEALNEWKVLTYQPGEKLCGQEEPLTLLQIVVEGLVQAEHLMPGGEGVVLARMESGHMIGDLELLLTEPVVCQAVAVVPTTVLATQVEKFRRRLETDLVYSRMLNLQLASKLYQSSVSTVEYALIPLKQRLLKYWVDRLEGLDFGSQTRYELDYSSEETARQLRVTSRSINRIMKEWKEQGLIQVGRHKVTVTERSRTMFRKLLQRSGGDL</sequence>
<dbReference type="GO" id="GO:0005829">
    <property type="term" value="C:cytosol"/>
    <property type="evidence" value="ECO:0007669"/>
    <property type="project" value="TreeGrafter"/>
</dbReference>
<evidence type="ECO:0000313" key="7">
    <source>
        <dbReference type="Proteomes" id="UP000006620"/>
    </source>
</evidence>
<dbReference type="GO" id="GO:0003677">
    <property type="term" value="F:DNA binding"/>
    <property type="evidence" value="ECO:0007669"/>
    <property type="project" value="UniProtKB-KW"/>
</dbReference>
<keyword evidence="4" id="KW-0804">Transcription</keyword>
<dbReference type="Pfam" id="PF00027">
    <property type="entry name" value="cNMP_binding"/>
    <property type="match status" value="1"/>
</dbReference>
<name>F8FG52_PAEMK</name>
<dbReference type="KEGG" id="pms:KNP414_05348"/>
<keyword evidence="2" id="KW-0238">DNA-binding</keyword>
<dbReference type="Gene3D" id="2.60.120.10">
    <property type="entry name" value="Jelly Rolls"/>
    <property type="match status" value="1"/>
</dbReference>
<dbReference type="InterPro" id="IPR000595">
    <property type="entry name" value="cNMP-bd_dom"/>
</dbReference>
<gene>
    <name evidence="6" type="ordered locus">KNP414_05348</name>
</gene>
<dbReference type="HOGENOM" id="CLU_1193920_0_0_9"/>
<reference evidence="6 7" key="2">
    <citation type="journal article" date="2013" name="Genome Announc.">
        <title>Genome Sequence of Growth-Improving Paenibacillus mucilaginosus Strain KNP414.</title>
        <authorList>
            <person name="Lu J.J."/>
            <person name="Wang J.F."/>
            <person name="Hu X.F."/>
        </authorList>
    </citation>
    <scope>NUCLEOTIDE SEQUENCE [LARGE SCALE GENOMIC DNA]</scope>
    <source>
        <strain evidence="6 7">KNP414</strain>
    </source>
</reference>
<dbReference type="PATRIC" id="fig|1036673.3.peg.4958"/>
<dbReference type="GO" id="GO:0003700">
    <property type="term" value="F:DNA-binding transcription factor activity"/>
    <property type="evidence" value="ECO:0007669"/>
    <property type="project" value="TreeGrafter"/>
</dbReference>
<dbReference type="InterPro" id="IPR014710">
    <property type="entry name" value="RmlC-like_jellyroll"/>
</dbReference>
<dbReference type="SMART" id="SM00419">
    <property type="entry name" value="HTH_CRP"/>
    <property type="match status" value="1"/>
</dbReference>
<accession>F8FG52</accession>
<dbReference type="InterPro" id="IPR012318">
    <property type="entry name" value="HTH_CRP"/>
</dbReference>
<dbReference type="PANTHER" id="PTHR24567">
    <property type="entry name" value="CRP FAMILY TRANSCRIPTIONAL REGULATORY PROTEIN"/>
    <property type="match status" value="1"/>
</dbReference>
<dbReference type="EMBL" id="CP002869">
    <property type="protein sequence ID" value="AEI43872.1"/>
    <property type="molecule type" value="Genomic_DNA"/>
</dbReference>
<dbReference type="PROSITE" id="PS50042">
    <property type="entry name" value="CNMP_BINDING_3"/>
    <property type="match status" value="1"/>
</dbReference>